<dbReference type="InterPro" id="IPR005545">
    <property type="entry name" value="YCII"/>
</dbReference>
<dbReference type="EMBL" id="FMAF01000001">
    <property type="protein sequence ID" value="SCB10971.1"/>
    <property type="molecule type" value="Genomic_DNA"/>
</dbReference>
<dbReference type="InterPro" id="IPR011008">
    <property type="entry name" value="Dimeric_a/b-barrel"/>
</dbReference>
<dbReference type="RefSeq" id="WP_047560790.1">
    <property type="nucleotide sequence ID" value="NZ_FMAF01000001.1"/>
</dbReference>
<evidence type="ECO:0000313" key="3">
    <source>
        <dbReference type="EMBL" id="SCB10971.1"/>
    </source>
</evidence>
<organism evidence="3 4">
    <name type="scientific">Rhizobium lusitanum</name>
    <dbReference type="NCBI Taxonomy" id="293958"/>
    <lineage>
        <taxon>Bacteria</taxon>
        <taxon>Pseudomonadati</taxon>
        <taxon>Pseudomonadota</taxon>
        <taxon>Alphaproteobacteria</taxon>
        <taxon>Hyphomicrobiales</taxon>
        <taxon>Rhizobiaceae</taxon>
        <taxon>Rhizobium/Agrobacterium group</taxon>
        <taxon>Rhizobium</taxon>
    </lineage>
</organism>
<feature type="domain" description="YCII-related" evidence="2">
    <location>
        <begin position="6"/>
        <end position="89"/>
    </location>
</feature>
<protein>
    <recommendedName>
        <fullName evidence="2">YCII-related domain-containing protein</fullName>
    </recommendedName>
</protein>
<name>A0A1C3U661_9HYPH</name>
<evidence type="ECO:0000313" key="4">
    <source>
        <dbReference type="Proteomes" id="UP000199205"/>
    </source>
</evidence>
<dbReference type="PANTHER" id="PTHR33606">
    <property type="entry name" value="PROTEIN YCII"/>
    <property type="match status" value="1"/>
</dbReference>
<dbReference type="Gene3D" id="3.30.70.1060">
    <property type="entry name" value="Dimeric alpha+beta barrel"/>
    <property type="match status" value="1"/>
</dbReference>
<gene>
    <name evidence="3" type="ORF">GA0061101_101579</name>
</gene>
<dbReference type="SUPFAM" id="SSF54909">
    <property type="entry name" value="Dimeric alpha+beta barrel"/>
    <property type="match status" value="1"/>
</dbReference>
<evidence type="ECO:0000256" key="1">
    <source>
        <dbReference type="ARBA" id="ARBA00007689"/>
    </source>
</evidence>
<dbReference type="AlphaFoldDB" id="A0A1C3U661"/>
<dbReference type="OrthoDB" id="7708313at2"/>
<reference evidence="3 4" key="1">
    <citation type="submission" date="2016-08" db="EMBL/GenBank/DDBJ databases">
        <authorList>
            <person name="Seilhamer J.J."/>
        </authorList>
    </citation>
    <scope>NUCLEOTIDE SEQUENCE [LARGE SCALE GENOMIC DNA]</scope>
    <source>
        <strain evidence="3 4">P1-7</strain>
    </source>
</reference>
<comment type="similarity">
    <text evidence="1">Belongs to the YciI family.</text>
</comment>
<dbReference type="PANTHER" id="PTHR33606:SF3">
    <property type="entry name" value="PROTEIN YCII"/>
    <property type="match status" value="1"/>
</dbReference>
<dbReference type="Pfam" id="PF03795">
    <property type="entry name" value="YCII"/>
    <property type="match status" value="1"/>
</dbReference>
<accession>A0A1C3U661</accession>
<evidence type="ECO:0000259" key="2">
    <source>
        <dbReference type="Pfam" id="PF03795"/>
    </source>
</evidence>
<proteinExistence type="inferred from homology"/>
<dbReference type="InterPro" id="IPR051807">
    <property type="entry name" value="Sec-metab_biosynth-assoc"/>
</dbReference>
<sequence length="98" mass="11188">MKLFAVLFEDERQDAAAIRKEYLGRHFTFLEENAASIKTAGPLNREDDTFAGGLWLVEAESSDDVDRLVKKDPFWSAGLRKSVQILAWNRVFADGRRL</sequence>
<dbReference type="Proteomes" id="UP000199205">
    <property type="component" value="Unassembled WGS sequence"/>
</dbReference>